<gene>
    <name evidence="1" type="ORF">I2501_25055</name>
</gene>
<accession>A0A931B9V3</accession>
<organism evidence="1 2">
    <name type="scientific">Streptacidiphilus fuscans</name>
    <dbReference type="NCBI Taxonomy" id="2789292"/>
    <lineage>
        <taxon>Bacteria</taxon>
        <taxon>Bacillati</taxon>
        <taxon>Actinomycetota</taxon>
        <taxon>Actinomycetes</taxon>
        <taxon>Kitasatosporales</taxon>
        <taxon>Streptomycetaceae</taxon>
        <taxon>Streptacidiphilus</taxon>
    </lineage>
</organism>
<dbReference type="Proteomes" id="UP000657385">
    <property type="component" value="Unassembled WGS sequence"/>
</dbReference>
<evidence type="ECO:0000313" key="1">
    <source>
        <dbReference type="EMBL" id="MBF9071292.1"/>
    </source>
</evidence>
<keyword evidence="2" id="KW-1185">Reference proteome</keyword>
<comment type="caution">
    <text evidence="1">The sequence shown here is derived from an EMBL/GenBank/DDBJ whole genome shotgun (WGS) entry which is preliminary data.</text>
</comment>
<evidence type="ECO:0000313" key="2">
    <source>
        <dbReference type="Proteomes" id="UP000657385"/>
    </source>
</evidence>
<dbReference type="EMBL" id="JADPRT010000011">
    <property type="protein sequence ID" value="MBF9071292.1"/>
    <property type="molecule type" value="Genomic_DNA"/>
</dbReference>
<protein>
    <submittedName>
        <fullName evidence="1">DUF397 domain-containing protein</fullName>
    </submittedName>
</protein>
<reference evidence="1" key="1">
    <citation type="submission" date="2020-11" db="EMBL/GenBank/DDBJ databases">
        <title>Isolation and identification of active actinomycetes.</title>
        <authorList>
            <person name="Yu B."/>
        </authorList>
    </citation>
    <scope>NUCLEOTIDE SEQUENCE</scope>
    <source>
        <strain evidence="1">NEAU-YB345</strain>
    </source>
</reference>
<sequence>MGTLTNSRTTIPWNNPNAPEGACWIKAYDTDLDPIVKDSVIVTELPEADGKRMVGVSDDKDENAPVLAFSRVEFTIFVEGVRSGQFDQFCATDEEMTTAGKAPTRVGS</sequence>
<proteinExistence type="predicted"/>
<dbReference type="AlphaFoldDB" id="A0A931B9V3"/>
<name>A0A931B9V3_9ACTN</name>